<keyword evidence="3" id="KW-0255">Endonuclease</keyword>
<proteinExistence type="inferred from homology"/>
<comment type="cofactor">
    <cofactor evidence="1">
        <name>a divalent metal cation</name>
        <dbReference type="ChEBI" id="CHEBI:60240"/>
    </cofactor>
</comment>
<sequence>MRSMTGFGAGTAENAQWHVSVAIHSVNHKRLDWRISMPQILRPYEVELRQALSQEIFRGNINVEVRLEDLAAGQARWAINESLLATVASHLNSQVGEGDFSRQEWLALLQIPHMIEDQNLSFDEEDKPLIFQALQAALANYSQAALAEGDRLAADLDQRLEKCVTNLGVLQEVAPRVSQQLEEKLRDKLEEVLGQAGVNEQRLMEELVYFMNRTSIEEELVRLDSHIKKLKDLFKEEGPIGREADFYLQEMNREVNTCGSKINDTRGSHAVVELKTLIDAMREQIQNIA</sequence>
<feature type="domain" description="Endoribonuclease YicC-like C-terminal" evidence="7">
    <location>
        <begin position="171"/>
        <end position="288"/>
    </location>
</feature>
<comment type="similarity">
    <text evidence="5">Belongs to the YicC/YloC family.</text>
</comment>
<keyword evidence="4 8" id="KW-0378">Hydrolase</keyword>
<evidence type="ECO:0000313" key="9">
    <source>
        <dbReference type="Proteomes" id="UP001631949"/>
    </source>
</evidence>
<dbReference type="EC" id="3.1.-.-" evidence="8"/>
<dbReference type="GO" id="GO:0016787">
    <property type="term" value="F:hydrolase activity"/>
    <property type="evidence" value="ECO:0007669"/>
    <property type="project" value="UniProtKB-KW"/>
</dbReference>
<evidence type="ECO:0000256" key="2">
    <source>
        <dbReference type="ARBA" id="ARBA00022722"/>
    </source>
</evidence>
<evidence type="ECO:0000256" key="5">
    <source>
        <dbReference type="ARBA" id="ARBA00035648"/>
    </source>
</evidence>
<organism evidence="8 9">
    <name type="scientific">Peptococcus simiae</name>
    <dbReference type="NCBI Taxonomy" id="1643805"/>
    <lineage>
        <taxon>Bacteria</taxon>
        <taxon>Bacillati</taxon>
        <taxon>Bacillota</taxon>
        <taxon>Clostridia</taxon>
        <taxon>Eubacteriales</taxon>
        <taxon>Peptococcaceae</taxon>
        <taxon>Peptococcus</taxon>
    </lineage>
</organism>
<dbReference type="NCBIfam" id="TIGR00255">
    <property type="entry name" value="YicC/YloC family endoribonuclease"/>
    <property type="match status" value="1"/>
</dbReference>
<dbReference type="Proteomes" id="UP001631949">
    <property type="component" value="Unassembled WGS sequence"/>
</dbReference>
<name>A0ABW9GYF5_9FIRM</name>
<evidence type="ECO:0000313" key="8">
    <source>
        <dbReference type="EMBL" id="MFM9413148.1"/>
    </source>
</evidence>
<dbReference type="EMBL" id="JBJUVG010000002">
    <property type="protein sequence ID" value="MFM9413148.1"/>
    <property type="molecule type" value="Genomic_DNA"/>
</dbReference>
<dbReference type="InterPro" id="IPR013551">
    <property type="entry name" value="YicC-like_C"/>
</dbReference>
<evidence type="ECO:0000256" key="1">
    <source>
        <dbReference type="ARBA" id="ARBA00001968"/>
    </source>
</evidence>
<comment type="caution">
    <text evidence="8">The sequence shown here is derived from an EMBL/GenBank/DDBJ whole genome shotgun (WGS) entry which is preliminary data.</text>
</comment>
<dbReference type="InterPro" id="IPR013527">
    <property type="entry name" value="YicC-like_N"/>
</dbReference>
<dbReference type="Pfam" id="PF03755">
    <property type="entry name" value="YicC-like_N"/>
    <property type="match status" value="1"/>
</dbReference>
<protein>
    <submittedName>
        <fullName evidence="8">YicC/YloC family endoribonuclease</fullName>
        <ecNumber evidence="8">3.1.-.-</ecNumber>
    </submittedName>
</protein>
<dbReference type="InterPro" id="IPR005229">
    <property type="entry name" value="YicC/YloC-like"/>
</dbReference>
<evidence type="ECO:0000259" key="7">
    <source>
        <dbReference type="Pfam" id="PF08340"/>
    </source>
</evidence>
<dbReference type="PANTHER" id="PTHR30636">
    <property type="entry name" value="UPF0701 PROTEIN YICC"/>
    <property type="match status" value="1"/>
</dbReference>
<keyword evidence="9" id="KW-1185">Reference proteome</keyword>
<reference evidence="8 9" key="1">
    <citation type="journal article" date="2016" name="Int. J. Syst. Evol. Microbiol.">
        <title>Peptococcus simiae sp. nov., isolated from rhesus macaque faeces and emended description of the genus Peptococcus.</title>
        <authorList>
            <person name="Shkoporov A.N."/>
            <person name="Efimov B.A."/>
            <person name="Kondova I."/>
            <person name="Ouwerling B."/>
            <person name="Chaplin A.V."/>
            <person name="Shcherbakova V.A."/>
            <person name="Langermans J.A.M."/>
        </authorList>
    </citation>
    <scope>NUCLEOTIDE SEQUENCE [LARGE SCALE GENOMIC DNA]</scope>
    <source>
        <strain evidence="8 9">M108</strain>
    </source>
</reference>
<feature type="domain" description="Endoribonuclease YicC-like N-terminal" evidence="6">
    <location>
        <begin position="1"/>
        <end position="153"/>
    </location>
</feature>
<dbReference type="PANTHER" id="PTHR30636:SF3">
    <property type="entry name" value="UPF0701 PROTEIN YICC"/>
    <property type="match status" value="1"/>
</dbReference>
<evidence type="ECO:0000259" key="6">
    <source>
        <dbReference type="Pfam" id="PF03755"/>
    </source>
</evidence>
<keyword evidence="2" id="KW-0540">Nuclease</keyword>
<dbReference type="RefSeq" id="WP_408976766.1">
    <property type="nucleotide sequence ID" value="NZ_JBJUVG010000002.1"/>
</dbReference>
<accession>A0ABW9GYF5</accession>
<evidence type="ECO:0000256" key="4">
    <source>
        <dbReference type="ARBA" id="ARBA00022801"/>
    </source>
</evidence>
<gene>
    <name evidence="8" type="ORF">ACKQTC_02035</name>
</gene>
<evidence type="ECO:0000256" key="3">
    <source>
        <dbReference type="ARBA" id="ARBA00022759"/>
    </source>
</evidence>
<dbReference type="Pfam" id="PF08340">
    <property type="entry name" value="YicC-like_C"/>
    <property type="match status" value="1"/>
</dbReference>